<name>A0A9P6DC44_PLEER</name>
<gene>
    <name evidence="2" type="ORF">BDN71DRAFT_1518601</name>
</gene>
<sequence>MSSPSGEPSASPRVPPNPAVISRGLNLRQIHNNDYSGGQPSSGTDAAGDSGSPSSDVSWKRQLPIQPPPVSPPTPTGSASSESSAATTTTMTTSESGSLSPAKPLAIIKGVTDGAQPPASSSSESSSTTTTMSSSSANGSVTPAANPAEKAVEVLREKVAGDSSSSESESASVSTTATSSSESGSTTPAANCLQALFDEIRPHFGGN</sequence>
<feature type="compositionally biased region" description="Polar residues" evidence="1">
    <location>
        <begin position="29"/>
        <end position="39"/>
    </location>
</feature>
<evidence type="ECO:0000313" key="3">
    <source>
        <dbReference type="Proteomes" id="UP000807025"/>
    </source>
</evidence>
<reference evidence="2" key="1">
    <citation type="submission" date="2020-11" db="EMBL/GenBank/DDBJ databases">
        <authorList>
            <consortium name="DOE Joint Genome Institute"/>
            <person name="Ahrendt S."/>
            <person name="Riley R."/>
            <person name="Andreopoulos W."/>
            <person name="Labutti K."/>
            <person name="Pangilinan J."/>
            <person name="Ruiz-Duenas F.J."/>
            <person name="Barrasa J.M."/>
            <person name="Sanchez-Garcia M."/>
            <person name="Camarero S."/>
            <person name="Miyauchi S."/>
            <person name="Serrano A."/>
            <person name="Linde D."/>
            <person name="Babiker R."/>
            <person name="Drula E."/>
            <person name="Ayuso-Fernandez I."/>
            <person name="Pacheco R."/>
            <person name="Padilla G."/>
            <person name="Ferreira P."/>
            <person name="Barriuso J."/>
            <person name="Kellner H."/>
            <person name="Castanera R."/>
            <person name="Alfaro M."/>
            <person name="Ramirez L."/>
            <person name="Pisabarro A.G."/>
            <person name="Kuo A."/>
            <person name="Tritt A."/>
            <person name="Lipzen A."/>
            <person name="He G."/>
            <person name="Yan M."/>
            <person name="Ng V."/>
            <person name="Cullen D."/>
            <person name="Martin F."/>
            <person name="Rosso M.-N."/>
            <person name="Henrissat B."/>
            <person name="Hibbett D."/>
            <person name="Martinez A.T."/>
            <person name="Grigoriev I.V."/>
        </authorList>
    </citation>
    <scope>NUCLEOTIDE SEQUENCE</scope>
    <source>
        <strain evidence="2">ATCC 90797</strain>
    </source>
</reference>
<dbReference type="EMBL" id="MU154621">
    <property type="protein sequence ID" value="KAF9491394.1"/>
    <property type="molecule type" value="Genomic_DNA"/>
</dbReference>
<feature type="compositionally biased region" description="Low complexity" evidence="1">
    <location>
        <begin position="120"/>
        <end position="136"/>
    </location>
</feature>
<proteinExistence type="predicted"/>
<dbReference type="AlphaFoldDB" id="A0A9P6DC44"/>
<dbReference type="Proteomes" id="UP000807025">
    <property type="component" value="Unassembled WGS sequence"/>
</dbReference>
<organism evidence="2 3">
    <name type="scientific">Pleurotus eryngii</name>
    <name type="common">Boletus of the steppes</name>
    <dbReference type="NCBI Taxonomy" id="5323"/>
    <lineage>
        <taxon>Eukaryota</taxon>
        <taxon>Fungi</taxon>
        <taxon>Dikarya</taxon>
        <taxon>Basidiomycota</taxon>
        <taxon>Agaricomycotina</taxon>
        <taxon>Agaricomycetes</taxon>
        <taxon>Agaricomycetidae</taxon>
        <taxon>Agaricales</taxon>
        <taxon>Pleurotineae</taxon>
        <taxon>Pleurotaceae</taxon>
        <taxon>Pleurotus</taxon>
    </lineage>
</organism>
<feature type="compositionally biased region" description="Low complexity" evidence="1">
    <location>
        <begin position="163"/>
        <end position="188"/>
    </location>
</feature>
<evidence type="ECO:0000256" key="1">
    <source>
        <dbReference type="SAM" id="MobiDB-lite"/>
    </source>
</evidence>
<feature type="compositionally biased region" description="Basic and acidic residues" evidence="1">
    <location>
        <begin position="150"/>
        <end position="160"/>
    </location>
</feature>
<feature type="compositionally biased region" description="Pro residues" evidence="1">
    <location>
        <begin position="65"/>
        <end position="75"/>
    </location>
</feature>
<feature type="region of interest" description="Disordered" evidence="1">
    <location>
        <begin position="1"/>
        <end position="188"/>
    </location>
</feature>
<evidence type="ECO:0000313" key="2">
    <source>
        <dbReference type="EMBL" id="KAF9491394.1"/>
    </source>
</evidence>
<feature type="compositionally biased region" description="Low complexity" evidence="1">
    <location>
        <begin position="41"/>
        <end position="57"/>
    </location>
</feature>
<feature type="compositionally biased region" description="Low complexity" evidence="1">
    <location>
        <begin position="76"/>
        <end position="98"/>
    </location>
</feature>
<protein>
    <submittedName>
        <fullName evidence="2">Uncharacterized protein</fullName>
    </submittedName>
</protein>
<comment type="caution">
    <text evidence="2">The sequence shown here is derived from an EMBL/GenBank/DDBJ whole genome shotgun (WGS) entry which is preliminary data.</text>
</comment>
<accession>A0A9P6DC44</accession>
<keyword evidence="3" id="KW-1185">Reference proteome</keyword>